<keyword evidence="6" id="KW-0066">ATP synthesis</keyword>
<keyword evidence="3" id="KW-0375">Hydrogen ion transport</keyword>
<proteinExistence type="predicted"/>
<gene>
    <name evidence="7" type="ORF">S01H1_17689</name>
</gene>
<evidence type="ECO:0000313" key="7">
    <source>
        <dbReference type="EMBL" id="GAF74142.1"/>
    </source>
</evidence>
<dbReference type="Pfam" id="PF00213">
    <property type="entry name" value="OSCP"/>
    <property type="match status" value="1"/>
</dbReference>
<keyword evidence="2" id="KW-0813">Transport</keyword>
<name>X0SE24_9ZZZZ</name>
<feature type="non-terminal residue" evidence="7">
    <location>
        <position position="1"/>
    </location>
</feature>
<evidence type="ECO:0000256" key="6">
    <source>
        <dbReference type="ARBA" id="ARBA00023310"/>
    </source>
</evidence>
<evidence type="ECO:0000256" key="5">
    <source>
        <dbReference type="ARBA" id="ARBA00023136"/>
    </source>
</evidence>
<evidence type="ECO:0000256" key="4">
    <source>
        <dbReference type="ARBA" id="ARBA00023065"/>
    </source>
</evidence>
<evidence type="ECO:0000256" key="2">
    <source>
        <dbReference type="ARBA" id="ARBA00022448"/>
    </source>
</evidence>
<comment type="subcellular location">
    <subcellularLocation>
        <location evidence="1">Membrane</location>
    </subcellularLocation>
</comment>
<evidence type="ECO:0000256" key="3">
    <source>
        <dbReference type="ARBA" id="ARBA00022781"/>
    </source>
</evidence>
<keyword evidence="4" id="KW-0406">Ion transport</keyword>
<keyword evidence="5" id="KW-0472">Membrane</keyword>
<comment type="caution">
    <text evidence="7">The sequence shown here is derived from an EMBL/GenBank/DDBJ whole genome shotgun (WGS) entry which is preliminary data.</text>
</comment>
<sequence>ALAMAATQKLVGEALDENRQHALINEFFSGVKEGEVVVLDDASLQGASAEIISALPLTDAEKDAVRQDILSKVGSQTVTFRIDPAILGGLVVKIGDKVLDGSVSGQLDTLRQSLS</sequence>
<organism evidence="7">
    <name type="scientific">marine sediment metagenome</name>
    <dbReference type="NCBI Taxonomy" id="412755"/>
    <lineage>
        <taxon>unclassified sequences</taxon>
        <taxon>metagenomes</taxon>
        <taxon>ecological metagenomes</taxon>
    </lineage>
</organism>
<dbReference type="GO" id="GO:0046933">
    <property type="term" value="F:proton-transporting ATP synthase activity, rotational mechanism"/>
    <property type="evidence" value="ECO:0007669"/>
    <property type="project" value="InterPro"/>
</dbReference>
<evidence type="ECO:0000256" key="1">
    <source>
        <dbReference type="ARBA" id="ARBA00004370"/>
    </source>
</evidence>
<dbReference type="GO" id="GO:0016020">
    <property type="term" value="C:membrane"/>
    <property type="evidence" value="ECO:0007669"/>
    <property type="project" value="UniProtKB-SubCell"/>
</dbReference>
<dbReference type="AlphaFoldDB" id="X0SE24"/>
<dbReference type="InterPro" id="IPR000711">
    <property type="entry name" value="ATPase_OSCP/dsu"/>
</dbReference>
<dbReference type="EMBL" id="BARS01009401">
    <property type="protein sequence ID" value="GAF74142.1"/>
    <property type="molecule type" value="Genomic_DNA"/>
</dbReference>
<dbReference type="PANTHER" id="PTHR11910">
    <property type="entry name" value="ATP SYNTHASE DELTA CHAIN"/>
    <property type="match status" value="1"/>
</dbReference>
<protein>
    <recommendedName>
        <fullName evidence="8">ATP synthase subunit delta</fullName>
    </recommendedName>
</protein>
<evidence type="ECO:0008006" key="8">
    <source>
        <dbReference type="Google" id="ProtNLM"/>
    </source>
</evidence>
<accession>X0SE24</accession>
<dbReference type="PRINTS" id="PR00125">
    <property type="entry name" value="ATPASEDELTA"/>
</dbReference>
<reference evidence="7" key="1">
    <citation type="journal article" date="2014" name="Front. Microbiol.">
        <title>High frequency of phylogenetically diverse reductive dehalogenase-homologous genes in deep subseafloor sedimentary metagenomes.</title>
        <authorList>
            <person name="Kawai M."/>
            <person name="Futagami T."/>
            <person name="Toyoda A."/>
            <person name="Takaki Y."/>
            <person name="Nishi S."/>
            <person name="Hori S."/>
            <person name="Arai W."/>
            <person name="Tsubouchi T."/>
            <person name="Morono Y."/>
            <person name="Uchiyama I."/>
            <person name="Ito T."/>
            <person name="Fujiyama A."/>
            <person name="Inagaki F."/>
            <person name="Takami H."/>
        </authorList>
    </citation>
    <scope>NUCLEOTIDE SEQUENCE</scope>
    <source>
        <strain evidence="7">Expedition CK06-06</strain>
    </source>
</reference>